<dbReference type="SMART" id="SM00651">
    <property type="entry name" value="Sm"/>
    <property type="match status" value="1"/>
</dbReference>
<dbReference type="InterPro" id="IPR048746">
    <property type="entry name" value="CCL2-like_lectin"/>
</dbReference>
<dbReference type="PANTHER" id="PTHR10553">
    <property type="entry name" value="SMALL NUCLEAR RIBONUCLEOPROTEIN"/>
    <property type="match status" value="1"/>
</dbReference>
<dbReference type="AlphaFoldDB" id="A0A0B7G0E7"/>
<dbReference type="CDD" id="cd01729">
    <property type="entry name" value="LSm7"/>
    <property type="match status" value="1"/>
</dbReference>
<accession>A0A0B7G0E7</accession>
<dbReference type="InterPro" id="IPR010920">
    <property type="entry name" value="LSM_dom_sf"/>
</dbReference>
<dbReference type="InterPro" id="IPR001163">
    <property type="entry name" value="Sm_dom_euk/arc"/>
</dbReference>
<dbReference type="PROSITE" id="PS52002">
    <property type="entry name" value="SM"/>
    <property type="match status" value="1"/>
</dbReference>
<evidence type="ECO:0000313" key="11">
    <source>
        <dbReference type="EMBL" id="CEL61917.1"/>
    </source>
</evidence>
<evidence type="ECO:0000313" key="12">
    <source>
        <dbReference type="Proteomes" id="UP000059188"/>
    </source>
</evidence>
<keyword evidence="3" id="KW-0507">mRNA processing</keyword>
<dbReference type="GO" id="GO:0000956">
    <property type="term" value="P:nuclear-transcribed mRNA catabolic process"/>
    <property type="evidence" value="ECO:0007669"/>
    <property type="project" value="InterPro"/>
</dbReference>
<dbReference type="PANTHER" id="PTHR10553:SF5">
    <property type="entry name" value="U6 SNRNA-ASSOCIATED SM-LIKE PROTEIN LSM7"/>
    <property type="match status" value="1"/>
</dbReference>
<proteinExistence type="inferred from homology"/>
<evidence type="ECO:0000256" key="5">
    <source>
        <dbReference type="ARBA" id="ARBA00022884"/>
    </source>
</evidence>
<keyword evidence="5" id="KW-0694">RNA-binding</keyword>
<evidence type="ECO:0000256" key="2">
    <source>
        <dbReference type="ARBA" id="ARBA00006850"/>
    </source>
</evidence>
<keyword evidence="7" id="KW-0539">Nucleus</keyword>
<protein>
    <submittedName>
        <fullName evidence="11">U6 snRNA-associated Sm-like protein LSm7</fullName>
    </submittedName>
</protein>
<keyword evidence="12" id="KW-1185">Reference proteome</keyword>
<evidence type="ECO:0000256" key="6">
    <source>
        <dbReference type="ARBA" id="ARBA00023187"/>
    </source>
</evidence>
<dbReference type="GO" id="GO:1990726">
    <property type="term" value="C:Lsm1-7-Pat1 complex"/>
    <property type="evidence" value="ECO:0007669"/>
    <property type="project" value="TreeGrafter"/>
</dbReference>
<evidence type="ECO:0000256" key="3">
    <source>
        <dbReference type="ARBA" id="ARBA00022664"/>
    </source>
</evidence>
<comment type="similarity">
    <text evidence="2">Belongs to the snRNP Sm proteins family.</text>
</comment>
<sequence length="304" mass="33418">MADRARGTGRGRGGPRGGSGSRGGAPAGSADKPRREAILDLSKYQDERIRVKFTGGRQVTGVLKGYDQLLNLVLDDVQEERQEPTPHTRALGLAVLRGPTITILSPVDGSESVSRSRYNSTHRMQRCELPTPGPCHLLNYSPSFAMIFTQDQSNEESMFQLDAGVYIIYNRVLSPTGQRLAMTFNGTGEPITVAPLDTSSANQHWVIENYGYDRRRATTLQHVRPQTDQELEAGWGESIVVLPVGNYVWGITKDGSAYAIKDGDKQISWSIHSAIQGSNVVPVQDATGEKQRWIFHKVDTVLPS</sequence>
<name>A0A0B7G0E7_THACB</name>
<dbReference type="Gene3D" id="2.30.30.100">
    <property type="match status" value="1"/>
</dbReference>
<feature type="domain" description="Sm" evidence="10">
    <location>
        <begin position="36"/>
        <end position="110"/>
    </location>
</feature>
<dbReference type="InterPro" id="IPR047575">
    <property type="entry name" value="Sm"/>
</dbReference>
<feature type="compositionally biased region" description="Gly residues" evidence="9">
    <location>
        <begin position="8"/>
        <end position="26"/>
    </location>
</feature>
<reference evidence="11 12" key="1">
    <citation type="submission" date="2014-11" db="EMBL/GenBank/DDBJ databases">
        <authorList>
            <person name="Wibberg Daniel"/>
        </authorList>
    </citation>
    <scope>NUCLEOTIDE SEQUENCE [LARGE SCALE GENOMIC DNA]</scope>
    <source>
        <strain evidence="11">Rhizoctonia solani AG1-IB 7/3/14</strain>
    </source>
</reference>
<dbReference type="CDD" id="cd23715">
    <property type="entry name" value="beta-trefoil_Ricin_CCL2"/>
    <property type="match status" value="1"/>
</dbReference>
<dbReference type="SUPFAM" id="SSF50370">
    <property type="entry name" value="Ricin B-like lectins"/>
    <property type="match status" value="1"/>
</dbReference>
<feature type="region of interest" description="Disordered" evidence="9">
    <location>
        <begin position="1"/>
        <end position="36"/>
    </location>
</feature>
<dbReference type="Pfam" id="PF01423">
    <property type="entry name" value="LSM"/>
    <property type="match status" value="1"/>
</dbReference>
<dbReference type="SUPFAM" id="SSF50182">
    <property type="entry name" value="Sm-like ribonucleoproteins"/>
    <property type="match status" value="1"/>
</dbReference>
<evidence type="ECO:0000259" key="10">
    <source>
        <dbReference type="PROSITE" id="PS52002"/>
    </source>
</evidence>
<dbReference type="EMBL" id="LN679105">
    <property type="protein sequence ID" value="CEL61917.1"/>
    <property type="molecule type" value="Genomic_DNA"/>
</dbReference>
<dbReference type="InterPro" id="IPR035992">
    <property type="entry name" value="Ricin_B-like_lectins"/>
</dbReference>
<keyword evidence="8" id="KW-0687">Ribonucleoprotein</keyword>
<dbReference type="GO" id="GO:0097526">
    <property type="term" value="C:spliceosomal tri-snRNP complex"/>
    <property type="evidence" value="ECO:0007669"/>
    <property type="project" value="TreeGrafter"/>
</dbReference>
<comment type="subcellular location">
    <subcellularLocation>
        <location evidence="1">Nucleus</location>
    </subcellularLocation>
</comment>
<dbReference type="InterPro" id="IPR017132">
    <property type="entry name" value="Lsm7"/>
</dbReference>
<organism evidence="11 12">
    <name type="scientific">Thanatephorus cucumeris (strain AG1-IB / isolate 7/3/14)</name>
    <name type="common">Lettuce bottom rot fungus</name>
    <name type="synonym">Rhizoctonia solani</name>
    <dbReference type="NCBI Taxonomy" id="1108050"/>
    <lineage>
        <taxon>Eukaryota</taxon>
        <taxon>Fungi</taxon>
        <taxon>Dikarya</taxon>
        <taxon>Basidiomycota</taxon>
        <taxon>Agaricomycotina</taxon>
        <taxon>Agaricomycetes</taxon>
        <taxon>Cantharellales</taxon>
        <taxon>Ceratobasidiaceae</taxon>
        <taxon>Rhizoctonia</taxon>
        <taxon>Rhizoctonia solani AG-1</taxon>
    </lineage>
</organism>
<evidence type="ECO:0000256" key="1">
    <source>
        <dbReference type="ARBA" id="ARBA00004123"/>
    </source>
</evidence>
<keyword evidence="6" id="KW-0508">mRNA splicing</keyword>
<dbReference type="InterPro" id="IPR044641">
    <property type="entry name" value="Lsm7/SmG-like"/>
</dbReference>
<dbReference type="Proteomes" id="UP000059188">
    <property type="component" value="Unassembled WGS sequence"/>
</dbReference>
<dbReference type="GO" id="GO:0071013">
    <property type="term" value="C:catalytic step 2 spliceosome"/>
    <property type="evidence" value="ECO:0007669"/>
    <property type="project" value="TreeGrafter"/>
</dbReference>
<evidence type="ECO:0000256" key="8">
    <source>
        <dbReference type="ARBA" id="ARBA00023274"/>
    </source>
</evidence>
<dbReference type="GO" id="GO:0005688">
    <property type="term" value="C:U6 snRNP"/>
    <property type="evidence" value="ECO:0007669"/>
    <property type="project" value="TreeGrafter"/>
</dbReference>
<dbReference type="Pfam" id="PF21595">
    <property type="entry name" value="CCL2-like"/>
    <property type="match status" value="1"/>
</dbReference>
<dbReference type="GO" id="GO:0000398">
    <property type="term" value="P:mRNA splicing, via spliceosome"/>
    <property type="evidence" value="ECO:0007669"/>
    <property type="project" value="InterPro"/>
</dbReference>
<evidence type="ECO:0000256" key="7">
    <source>
        <dbReference type="ARBA" id="ARBA00023242"/>
    </source>
</evidence>
<dbReference type="Gene3D" id="2.80.10.50">
    <property type="match status" value="1"/>
</dbReference>
<keyword evidence="4" id="KW-0747">Spliceosome</keyword>
<evidence type="ECO:0000256" key="4">
    <source>
        <dbReference type="ARBA" id="ARBA00022728"/>
    </source>
</evidence>
<evidence type="ECO:0000256" key="9">
    <source>
        <dbReference type="SAM" id="MobiDB-lite"/>
    </source>
</evidence>
<gene>
    <name evidence="11" type="ORF">RSOLAG1IB_04667</name>
</gene>
<dbReference type="STRING" id="1108050.A0A0B7G0E7"/>
<dbReference type="OrthoDB" id="5271368at2759"/>
<dbReference type="GO" id="GO:0003723">
    <property type="term" value="F:RNA binding"/>
    <property type="evidence" value="ECO:0007669"/>
    <property type="project" value="UniProtKB-KW"/>
</dbReference>
<dbReference type="GO" id="GO:0071004">
    <property type="term" value="C:U2-type prespliceosome"/>
    <property type="evidence" value="ECO:0007669"/>
    <property type="project" value="TreeGrafter"/>
</dbReference>